<keyword evidence="4" id="KW-1185">Reference proteome</keyword>
<evidence type="ECO:0000313" key="3">
    <source>
        <dbReference type="EMBL" id="TWT95228.1"/>
    </source>
</evidence>
<dbReference type="RefSeq" id="WP_146446085.1">
    <property type="nucleotide sequence ID" value="NZ_SJPR01000005.1"/>
</dbReference>
<comment type="caution">
    <text evidence="3">The sequence shown here is derived from an EMBL/GenBank/DDBJ whole genome shotgun (WGS) entry which is preliminary data.</text>
</comment>
<name>A0A5C6A7F9_9BACT</name>
<accession>A0A5C6A7F9</accession>
<proteinExistence type="predicted"/>
<evidence type="ECO:0000313" key="4">
    <source>
        <dbReference type="Proteomes" id="UP000317421"/>
    </source>
</evidence>
<dbReference type="Proteomes" id="UP000317421">
    <property type="component" value="Unassembled WGS sequence"/>
</dbReference>
<protein>
    <submittedName>
        <fullName evidence="3">Uncharacterized protein</fullName>
    </submittedName>
</protein>
<feature type="chain" id="PRO_5023039084" evidence="2">
    <location>
        <begin position="24"/>
        <end position="174"/>
    </location>
</feature>
<feature type="signal peptide" evidence="2">
    <location>
        <begin position="1"/>
        <end position="23"/>
    </location>
</feature>
<evidence type="ECO:0000256" key="1">
    <source>
        <dbReference type="SAM" id="MobiDB-lite"/>
    </source>
</evidence>
<dbReference type="AlphaFoldDB" id="A0A5C6A7F9"/>
<organism evidence="3 4">
    <name type="scientific">Botrimarina colliarenosi</name>
    <dbReference type="NCBI Taxonomy" id="2528001"/>
    <lineage>
        <taxon>Bacteria</taxon>
        <taxon>Pseudomonadati</taxon>
        <taxon>Planctomycetota</taxon>
        <taxon>Planctomycetia</taxon>
        <taxon>Pirellulales</taxon>
        <taxon>Lacipirellulaceae</taxon>
        <taxon>Botrimarina</taxon>
    </lineage>
</organism>
<gene>
    <name evidence="3" type="ORF">Pla108_33710</name>
</gene>
<evidence type="ECO:0000256" key="2">
    <source>
        <dbReference type="SAM" id="SignalP"/>
    </source>
</evidence>
<keyword evidence="2" id="KW-0732">Signal</keyword>
<sequence length="174" mass="18166" precursor="true">MTTLIRFALPSFLAVALTMVAVAQTPELAEVPPEPQPPVEAQPSPEPQPVAEVTEPAEVAEMSVAPAPAPTPAGPVCCPIEVVDYRTTLSAKRAYRCYGPGVNVSVCVDNPADCTSTLYEVPLCVPACCTGEPRVCNPTTGLLGRGKVDLVWDCGFTATVVFRVHGGAIVIYAG</sequence>
<feature type="region of interest" description="Disordered" evidence="1">
    <location>
        <begin position="29"/>
        <end position="52"/>
    </location>
</feature>
<feature type="compositionally biased region" description="Pro residues" evidence="1">
    <location>
        <begin position="32"/>
        <end position="48"/>
    </location>
</feature>
<dbReference type="OrthoDB" id="288217at2"/>
<reference evidence="3 4" key="1">
    <citation type="submission" date="2019-02" db="EMBL/GenBank/DDBJ databases">
        <title>Deep-cultivation of Planctomycetes and their phenomic and genomic characterization uncovers novel biology.</title>
        <authorList>
            <person name="Wiegand S."/>
            <person name="Jogler M."/>
            <person name="Boedeker C."/>
            <person name="Pinto D."/>
            <person name="Vollmers J."/>
            <person name="Rivas-Marin E."/>
            <person name="Kohn T."/>
            <person name="Peeters S.H."/>
            <person name="Heuer A."/>
            <person name="Rast P."/>
            <person name="Oberbeckmann S."/>
            <person name="Bunk B."/>
            <person name="Jeske O."/>
            <person name="Meyerdierks A."/>
            <person name="Storesund J.E."/>
            <person name="Kallscheuer N."/>
            <person name="Luecker S."/>
            <person name="Lage O.M."/>
            <person name="Pohl T."/>
            <person name="Merkel B.J."/>
            <person name="Hornburger P."/>
            <person name="Mueller R.-W."/>
            <person name="Bruemmer F."/>
            <person name="Labrenz M."/>
            <person name="Spormann A.M."/>
            <person name="Op Den Camp H."/>
            <person name="Overmann J."/>
            <person name="Amann R."/>
            <person name="Jetten M.S.M."/>
            <person name="Mascher T."/>
            <person name="Medema M.H."/>
            <person name="Devos D.P."/>
            <person name="Kaster A.-K."/>
            <person name="Ovreas L."/>
            <person name="Rohde M."/>
            <person name="Galperin M.Y."/>
            <person name="Jogler C."/>
        </authorList>
    </citation>
    <scope>NUCLEOTIDE SEQUENCE [LARGE SCALE GENOMIC DNA]</scope>
    <source>
        <strain evidence="3 4">Pla108</strain>
    </source>
</reference>
<dbReference type="EMBL" id="SJPR01000005">
    <property type="protein sequence ID" value="TWT95228.1"/>
    <property type="molecule type" value="Genomic_DNA"/>
</dbReference>